<dbReference type="InterPro" id="IPR003099">
    <property type="entry name" value="Prephen_DH"/>
</dbReference>
<keyword evidence="1" id="KW-0560">Oxidoreductase</keyword>
<dbReference type="PANTHER" id="PTHR21363">
    <property type="entry name" value="PREPHENATE DEHYDROGENASE"/>
    <property type="match status" value="1"/>
</dbReference>
<dbReference type="FunCoup" id="A0A409Y8S5">
    <property type="interactions" value="82"/>
</dbReference>
<keyword evidence="5" id="KW-1185">Reference proteome</keyword>
<dbReference type="Proteomes" id="UP000284842">
    <property type="component" value="Unassembled WGS sequence"/>
</dbReference>
<evidence type="ECO:0000313" key="5">
    <source>
        <dbReference type="Proteomes" id="UP000284842"/>
    </source>
</evidence>
<dbReference type="EMBL" id="NHTK01001356">
    <property type="protein sequence ID" value="PPQ99476.1"/>
    <property type="molecule type" value="Genomic_DNA"/>
</dbReference>
<dbReference type="InParanoid" id="A0A409Y8S5"/>
<dbReference type="GO" id="GO:0070403">
    <property type="term" value="F:NAD+ binding"/>
    <property type="evidence" value="ECO:0007669"/>
    <property type="project" value="InterPro"/>
</dbReference>
<dbReference type="OrthoDB" id="5399569at2759"/>
<dbReference type="Gene3D" id="1.10.3660.10">
    <property type="entry name" value="6-phosphogluconate dehydrogenase C-terminal like domain"/>
    <property type="match status" value="2"/>
</dbReference>
<feature type="compositionally biased region" description="Polar residues" evidence="2">
    <location>
        <begin position="381"/>
        <end position="390"/>
    </location>
</feature>
<evidence type="ECO:0000256" key="2">
    <source>
        <dbReference type="SAM" id="MobiDB-lite"/>
    </source>
</evidence>
<gene>
    <name evidence="4" type="ORF">CVT24_005267</name>
</gene>
<evidence type="ECO:0000256" key="1">
    <source>
        <dbReference type="ARBA" id="ARBA00023002"/>
    </source>
</evidence>
<dbReference type="GO" id="GO:0008977">
    <property type="term" value="F:prephenate dehydrogenase (NAD+) activity"/>
    <property type="evidence" value="ECO:0007669"/>
    <property type="project" value="InterPro"/>
</dbReference>
<dbReference type="InterPro" id="IPR008927">
    <property type="entry name" value="6-PGluconate_DH-like_C_sf"/>
</dbReference>
<organism evidence="4 5">
    <name type="scientific">Panaeolus cyanescens</name>
    <dbReference type="NCBI Taxonomy" id="181874"/>
    <lineage>
        <taxon>Eukaryota</taxon>
        <taxon>Fungi</taxon>
        <taxon>Dikarya</taxon>
        <taxon>Basidiomycota</taxon>
        <taxon>Agaricomycotina</taxon>
        <taxon>Agaricomycetes</taxon>
        <taxon>Agaricomycetidae</taxon>
        <taxon>Agaricales</taxon>
        <taxon>Agaricineae</taxon>
        <taxon>Galeropsidaceae</taxon>
        <taxon>Panaeolus</taxon>
    </lineage>
</organism>
<evidence type="ECO:0000259" key="3">
    <source>
        <dbReference type="PROSITE" id="PS51176"/>
    </source>
</evidence>
<dbReference type="PANTHER" id="PTHR21363:SF0">
    <property type="entry name" value="PREPHENATE DEHYDROGENASE [NADP(+)]"/>
    <property type="match status" value="1"/>
</dbReference>
<dbReference type="SUPFAM" id="SSF51735">
    <property type="entry name" value="NAD(P)-binding Rossmann-fold domains"/>
    <property type="match status" value="1"/>
</dbReference>
<sequence>MTIPQRTVLSGTRHSVDTDNAYYASLPINVSPDVTPRSSYEQQPTIGLIGMGLMGRMYARYLSEAGWKKIHVCDLPEKYEQLKKDYAHNNNVYPMPDGHAVARSSDFVMFSVEAEYIDKVVAQYGPSMKMHAVVAGQTSVKAPEKDAFEKHLPEDVHIVSCHSLHGPTVSPLGQPLVLIQHRGSNDALRLVENILRPLKSRYVHLSYEDHDLVTANTQAVTHAAFLSMGAAWCAAKSYPWEQGLYVGGIETAKVNLTLRIYSNAWHVYAGLAILNPAARKQIDRYASSATELFKMMLEGGSGGEAEKKKFKERIEWARASVFGNDAGTSPENAKSKRRRPILLSEDVLDRFSLGKFAQDSQPPSPTDTKPCTAFCCHSESQNGGDTTNGTWAPGSTTNGNGNGPPSHRPPTKYRPNSHLSLLAMVDCWAHLGINPYTHLSLAATPIFRLFLGLAEHLFLSPALLSSSIHSALFDTWHRSDDLEFVVAARGWSQCVSFGSFDVYKQRFIETRAFFEGRFEEAGRLGSEMIKVVMESEMEREEEETVISEDA</sequence>
<dbReference type="GO" id="GO:0004665">
    <property type="term" value="F:prephenate dehydrogenase (NADP+) activity"/>
    <property type="evidence" value="ECO:0007669"/>
    <property type="project" value="InterPro"/>
</dbReference>
<dbReference type="PROSITE" id="PS51176">
    <property type="entry name" value="PDH_ADH"/>
    <property type="match status" value="1"/>
</dbReference>
<dbReference type="InterPro" id="IPR036291">
    <property type="entry name" value="NAD(P)-bd_dom_sf"/>
</dbReference>
<evidence type="ECO:0000313" key="4">
    <source>
        <dbReference type="EMBL" id="PPQ99476.1"/>
    </source>
</evidence>
<feature type="compositionally biased region" description="Low complexity" evidence="2">
    <location>
        <begin position="393"/>
        <end position="405"/>
    </location>
</feature>
<comment type="caution">
    <text evidence="4">The sequence shown here is derived from an EMBL/GenBank/DDBJ whole genome shotgun (WGS) entry which is preliminary data.</text>
</comment>
<dbReference type="InterPro" id="IPR046826">
    <property type="entry name" value="PDH_N"/>
</dbReference>
<proteinExistence type="predicted"/>
<name>A0A409Y8S5_9AGAR</name>
<dbReference type="STRING" id="181874.A0A409Y8S5"/>
<feature type="domain" description="Prephenate/arogenate dehydrogenase" evidence="3">
    <location>
        <begin position="44"/>
        <end position="326"/>
    </location>
</feature>
<feature type="region of interest" description="Disordered" evidence="2">
    <location>
        <begin position="381"/>
        <end position="413"/>
    </location>
</feature>
<protein>
    <recommendedName>
        <fullName evidence="3">Prephenate/arogenate dehydrogenase domain-containing protein</fullName>
    </recommendedName>
</protein>
<dbReference type="GO" id="GO:0006571">
    <property type="term" value="P:tyrosine biosynthetic process"/>
    <property type="evidence" value="ECO:0007669"/>
    <property type="project" value="InterPro"/>
</dbReference>
<dbReference type="SUPFAM" id="SSF48179">
    <property type="entry name" value="6-phosphogluconate dehydrogenase C-terminal domain-like"/>
    <property type="match status" value="2"/>
</dbReference>
<dbReference type="InterPro" id="IPR050812">
    <property type="entry name" value="Preph/Arog_dehydrog"/>
</dbReference>
<dbReference type="Pfam" id="PF02153">
    <property type="entry name" value="PDH_N"/>
    <property type="match status" value="1"/>
</dbReference>
<accession>A0A409Y8S5</accession>
<reference evidence="4 5" key="1">
    <citation type="journal article" date="2018" name="Evol. Lett.">
        <title>Horizontal gene cluster transfer increased hallucinogenic mushroom diversity.</title>
        <authorList>
            <person name="Reynolds H.T."/>
            <person name="Vijayakumar V."/>
            <person name="Gluck-Thaler E."/>
            <person name="Korotkin H.B."/>
            <person name="Matheny P.B."/>
            <person name="Slot J.C."/>
        </authorList>
    </citation>
    <scope>NUCLEOTIDE SEQUENCE [LARGE SCALE GENOMIC DNA]</scope>
    <source>
        <strain evidence="4 5">2629</strain>
    </source>
</reference>
<dbReference type="AlphaFoldDB" id="A0A409Y8S5"/>
<dbReference type="Gene3D" id="3.40.50.720">
    <property type="entry name" value="NAD(P)-binding Rossmann-like Domain"/>
    <property type="match status" value="1"/>
</dbReference>